<protein>
    <recommendedName>
        <fullName evidence="4">O-antigen polysaccharide polymerase Wzy</fullName>
    </recommendedName>
</protein>
<keyword evidence="3" id="KW-1185">Reference proteome</keyword>
<dbReference type="Proteomes" id="UP000198900">
    <property type="component" value="Unassembled WGS sequence"/>
</dbReference>
<feature type="transmembrane region" description="Helical" evidence="1">
    <location>
        <begin position="230"/>
        <end position="248"/>
    </location>
</feature>
<evidence type="ECO:0000256" key="1">
    <source>
        <dbReference type="SAM" id="Phobius"/>
    </source>
</evidence>
<gene>
    <name evidence="2" type="ORF">SAMN04487926_12878</name>
</gene>
<feature type="transmembrane region" description="Helical" evidence="1">
    <location>
        <begin position="91"/>
        <end position="110"/>
    </location>
</feature>
<feature type="transmembrane region" description="Helical" evidence="1">
    <location>
        <begin position="204"/>
        <end position="224"/>
    </location>
</feature>
<dbReference type="RefSeq" id="WP_091787427.1">
    <property type="nucleotide sequence ID" value="NZ_FNDI01000028.1"/>
</dbReference>
<evidence type="ECO:0008006" key="4">
    <source>
        <dbReference type="Google" id="ProtNLM"/>
    </source>
</evidence>
<organism evidence="2 3">
    <name type="scientific">Paraburkholderia steynii</name>
    <dbReference type="NCBI Taxonomy" id="1245441"/>
    <lineage>
        <taxon>Bacteria</taxon>
        <taxon>Pseudomonadati</taxon>
        <taxon>Pseudomonadota</taxon>
        <taxon>Betaproteobacteria</taxon>
        <taxon>Burkholderiales</taxon>
        <taxon>Burkholderiaceae</taxon>
        <taxon>Paraburkholderia</taxon>
    </lineage>
</organism>
<evidence type="ECO:0000313" key="3">
    <source>
        <dbReference type="Proteomes" id="UP000198900"/>
    </source>
</evidence>
<feature type="transmembrane region" description="Helical" evidence="1">
    <location>
        <begin position="255"/>
        <end position="274"/>
    </location>
</feature>
<keyword evidence="1" id="KW-0812">Transmembrane</keyword>
<accession>A0A7Z7FKU5</accession>
<feature type="transmembrane region" description="Helical" evidence="1">
    <location>
        <begin position="176"/>
        <end position="197"/>
    </location>
</feature>
<dbReference type="AlphaFoldDB" id="A0A7Z7FKU5"/>
<comment type="caution">
    <text evidence="2">The sequence shown here is derived from an EMBL/GenBank/DDBJ whole genome shotgun (WGS) entry which is preliminary data.</text>
</comment>
<dbReference type="EMBL" id="FNDI01000028">
    <property type="protein sequence ID" value="SDI96803.1"/>
    <property type="molecule type" value="Genomic_DNA"/>
</dbReference>
<feature type="transmembrane region" description="Helical" evidence="1">
    <location>
        <begin position="382"/>
        <end position="402"/>
    </location>
</feature>
<evidence type="ECO:0000313" key="2">
    <source>
        <dbReference type="EMBL" id="SDI96803.1"/>
    </source>
</evidence>
<sequence>MPFLWLLLGGTAIAGLFAALYLGGAETLTVCLLLLVAASIWCIKADTELLRLWRLFALAYFCVLPAGQLIARDEIYLTLLSQQNSATIEWFVLNIIGIWAMNFALIAMRGKRTASSAVPDMRPSVAVVSRWVYGYAVLSLAALAFIYLKLGGYAQIAQLYAVRLETSVTKNDPLEGLGVVQAFANTAPLWVFVCVMLRPWRSRLIRIFAFVQLIVLGWLSSGVFGNRQGIVFVVLFACLTYHTLVTPISRRAAKIVGICVAVGGLAMIPMKFGIDYSQIENLSKNFADQRMLQLSMGPLSFFLFRDLSRFDVQVQALDSVSKPGYTFAMGRSLIGGVAAIIPKAIWKDKPETFAREKSDIVRETETNQSDETTLLFGMPGELLVNFGMFGYLLSFVALAWLITRITMMGLGTGWRWIPVKIVSYPLPFLFLLFDLNVLAYYGMRWIVLFAFPMALLLRQKKFGTRRFHRKVEVRVEDSPRS</sequence>
<keyword evidence="1" id="KW-1133">Transmembrane helix</keyword>
<name>A0A7Z7FKU5_9BURK</name>
<reference evidence="2" key="1">
    <citation type="submission" date="2016-10" db="EMBL/GenBank/DDBJ databases">
        <authorList>
            <person name="Varghese N."/>
            <person name="Submissions S."/>
        </authorList>
    </citation>
    <scope>NUCLEOTIDE SEQUENCE [LARGE SCALE GENOMIC DNA]</scope>
    <source>
        <strain evidence="2">YR281</strain>
    </source>
</reference>
<keyword evidence="1" id="KW-0472">Membrane</keyword>
<feature type="transmembrane region" description="Helical" evidence="1">
    <location>
        <begin position="52"/>
        <end position="71"/>
    </location>
</feature>
<feature type="transmembrane region" description="Helical" evidence="1">
    <location>
        <begin position="131"/>
        <end position="156"/>
    </location>
</feature>
<feature type="transmembrane region" description="Helical" evidence="1">
    <location>
        <begin position="439"/>
        <end position="457"/>
    </location>
</feature>
<proteinExistence type="predicted"/>